<feature type="compositionally biased region" description="Low complexity" evidence="1">
    <location>
        <begin position="28"/>
        <end position="47"/>
    </location>
</feature>
<keyword evidence="3" id="KW-1185">Reference proteome</keyword>
<sequence>MVQPARVRAAARPSAGLEPAQSASPHSPLRWPRLPRLGLRGPRPLQRGRAETRARASAKRPAGPRRASPADRGGGAEEVSAHPVLCLGNGGIPETPLRVDCVCGRDARPAPPNLVPRAPQRLAQCDVCAAAAFARKGAQARDHESLPVSWLSSSSSRPAPRATYHRASSAWQIYPAAPTPRPLHLSPLTRASAPPPPDTLLADF</sequence>
<feature type="compositionally biased region" description="Low complexity" evidence="1">
    <location>
        <begin position="146"/>
        <end position="162"/>
    </location>
</feature>
<reference evidence="2 3" key="1">
    <citation type="journal article" date="2010" name="Science">
        <title>Genome expansion and gene loss in powdery mildew fungi reveal tradeoffs in extreme parasitism.</title>
        <authorList>
            <person name="Spanu P.D."/>
            <person name="Abbott J.C."/>
            <person name="Amselem J."/>
            <person name="Burgis T.A."/>
            <person name="Soanes D.M."/>
            <person name="Stueber K."/>
            <person name="Ver Loren van Themaat E."/>
            <person name="Brown J.K.M."/>
            <person name="Butcher S.A."/>
            <person name="Gurr S.J."/>
            <person name="Lebrun M.-H."/>
            <person name="Ridout C.J."/>
            <person name="Schulze-Lefert P."/>
            <person name="Talbot N.J."/>
            <person name="Ahmadinejad N."/>
            <person name="Ametz C."/>
            <person name="Barton G.R."/>
            <person name="Benjdia M."/>
            <person name="Bidzinski P."/>
            <person name="Bindschedler L.V."/>
            <person name="Both M."/>
            <person name="Brewer M.T."/>
            <person name="Cadle-Davidson L."/>
            <person name="Cadle-Davidson M.M."/>
            <person name="Collemare J."/>
            <person name="Cramer R."/>
            <person name="Frenkel O."/>
            <person name="Godfrey D."/>
            <person name="Harriman J."/>
            <person name="Hoede C."/>
            <person name="King B.C."/>
            <person name="Klages S."/>
            <person name="Kleemann J."/>
            <person name="Knoll D."/>
            <person name="Koti P.S."/>
            <person name="Kreplak J."/>
            <person name="Lopez-Ruiz F.J."/>
            <person name="Lu X."/>
            <person name="Maekawa T."/>
            <person name="Mahanil S."/>
            <person name="Micali C."/>
            <person name="Milgroom M.G."/>
            <person name="Montana G."/>
            <person name="Noir S."/>
            <person name="O'Connell R.J."/>
            <person name="Oberhaensli S."/>
            <person name="Parlange F."/>
            <person name="Pedersen C."/>
            <person name="Quesneville H."/>
            <person name="Reinhardt R."/>
            <person name="Rott M."/>
            <person name="Sacristan S."/>
            <person name="Schmidt S.M."/>
            <person name="Schoen M."/>
            <person name="Skamnioti P."/>
            <person name="Sommer H."/>
            <person name="Stephens A."/>
            <person name="Takahara H."/>
            <person name="Thordal-Christensen H."/>
            <person name="Vigouroux M."/>
            <person name="Wessling R."/>
            <person name="Wicker T."/>
            <person name="Panstruga R."/>
        </authorList>
    </citation>
    <scope>NUCLEOTIDE SEQUENCE [LARGE SCALE GENOMIC DNA]</scope>
    <source>
        <strain evidence="2">DH14</strain>
    </source>
</reference>
<feature type="region of interest" description="Disordered" evidence="1">
    <location>
        <begin position="182"/>
        <end position="204"/>
    </location>
</feature>
<name>N1J7M8_BLUG1</name>
<evidence type="ECO:0000313" key="3">
    <source>
        <dbReference type="Proteomes" id="UP000015441"/>
    </source>
</evidence>
<feature type="region of interest" description="Disordered" evidence="1">
    <location>
        <begin position="1"/>
        <end position="77"/>
    </location>
</feature>
<comment type="caution">
    <text evidence="2">The sequence shown here is derived from an EMBL/GenBank/DDBJ whole genome shotgun (WGS) entry which is preliminary data.</text>
</comment>
<dbReference type="Proteomes" id="UP000015441">
    <property type="component" value="Unassembled WGS sequence"/>
</dbReference>
<accession>N1J7M8</accession>
<feature type="compositionally biased region" description="Low complexity" evidence="1">
    <location>
        <begin position="1"/>
        <end position="12"/>
    </location>
</feature>
<dbReference type="HOGENOM" id="CLU_1343034_0_0_1"/>
<dbReference type="EMBL" id="CAUH01001898">
    <property type="protein sequence ID" value="CCU75961.1"/>
    <property type="molecule type" value="Genomic_DNA"/>
</dbReference>
<evidence type="ECO:0000313" key="2">
    <source>
        <dbReference type="EMBL" id="CCU75961.1"/>
    </source>
</evidence>
<protein>
    <submittedName>
        <fullName evidence="2">Uncharacterized protein</fullName>
    </submittedName>
</protein>
<proteinExistence type="predicted"/>
<evidence type="ECO:0000256" key="1">
    <source>
        <dbReference type="SAM" id="MobiDB-lite"/>
    </source>
</evidence>
<dbReference type="AlphaFoldDB" id="N1J7M8"/>
<dbReference type="InParanoid" id="N1J7M8"/>
<organism evidence="2 3">
    <name type="scientific">Blumeria graminis f. sp. hordei (strain DH14)</name>
    <name type="common">Barley powdery mildew</name>
    <name type="synonym">Oidium monilioides f. sp. hordei</name>
    <dbReference type="NCBI Taxonomy" id="546991"/>
    <lineage>
        <taxon>Eukaryota</taxon>
        <taxon>Fungi</taxon>
        <taxon>Dikarya</taxon>
        <taxon>Ascomycota</taxon>
        <taxon>Pezizomycotina</taxon>
        <taxon>Leotiomycetes</taxon>
        <taxon>Erysiphales</taxon>
        <taxon>Erysiphaceae</taxon>
        <taxon>Blumeria</taxon>
        <taxon>Blumeria hordei</taxon>
    </lineage>
</organism>
<feature type="region of interest" description="Disordered" evidence="1">
    <location>
        <begin position="138"/>
        <end position="163"/>
    </location>
</feature>
<gene>
    <name evidence="2" type="ORF">BGHDH14_bgh00963</name>
</gene>